<dbReference type="PANTHER" id="PTHR47222">
    <property type="entry name" value="ZINC FINGER PROTEIN 532-RELATED"/>
    <property type="match status" value="1"/>
</dbReference>
<keyword evidence="1" id="KW-0863">Zinc-finger</keyword>
<evidence type="ECO:0000259" key="3">
    <source>
        <dbReference type="PROSITE" id="PS50157"/>
    </source>
</evidence>
<keyword evidence="1" id="KW-0479">Metal-binding</keyword>
<reference evidence="4" key="2">
    <citation type="journal article" date="2023" name="BMC Genomics">
        <title>Pest status, molecular evolution, and epigenetic factors derived from the genome assembly of Frankliniella fusca, a thysanopteran phytovirus vector.</title>
        <authorList>
            <person name="Catto M.A."/>
            <person name="Labadie P.E."/>
            <person name="Jacobson A.L."/>
            <person name="Kennedy G.G."/>
            <person name="Srinivasan R."/>
            <person name="Hunt B.G."/>
        </authorList>
    </citation>
    <scope>NUCLEOTIDE SEQUENCE</scope>
    <source>
        <strain evidence="4">PL_HMW_Pooled</strain>
    </source>
</reference>
<gene>
    <name evidence="4" type="ORF">KUF71_009890</name>
</gene>
<dbReference type="Proteomes" id="UP001219518">
    <property type="component" value="Unassembled WGS sequence"/>
</dbReference>
<evidence type="ECO:0000313" key="5">
    <source>
        <dbReference type="Proteomes" id="UP001219518"/>
    </source>
</evidence>
<dbReference type="InterPro" id="IPR057356">
    <property type="entry name" value="Znf-C2H2_ZNF592"/>
</dbReference>
<organism evidence="4 5">
    <name type="scientific">Frankliniella fusca</name>
    <dbReference type="NCBI Taxonomy" id="407009"/>
    <lineage>
        <taxon>Eukaryota</taxon>
        <taxon>Metazoa</taxon>
        <taxon>Ecdysozoa</taxon>
        <taxon>Arthropoda</taxon>
        <taxon>Hexapoda</taxon>
        <taxon>Insecta</taxon>
        <taxon>Pterygota</taxon>
        <taxon>Neoptera</taxon>
        <taxon>Paraneoptera</taxon>
        <taxon>Thysanoptera</taxon>
        <taxon>Terebrantia</taxon>
        <taxon>Thripoidea</taxon>
        <taxon>Thripidae</taxon>
        <taxon>Frankliniella</taxon>
    </lineage>
</organism>
<feature type="compositionally biased region" description="Basic and acidic residues" evidence="2">
    <location>
        <begin position="168"/>
        <end position="180"/>
    </location>
</feature>
<dbReference type="SUPFAM" id="SSF57667">
    <property type="entry name" value="beta-beta-alpha zinc fingers"/>
    <property type="match status" value="1"/>
</dbReference>
<keyword evidence="5" id="KW-1185">Reference proteome</keyword>
<evidence type="ECO:0000256" key="1">
    <source>
        <dbReference type="PROSITE-ProRule" id="PRU00042"/>
    </source>
</evidence>
<proteinExistence type="predicted"/>
<protein>
    <submittedName>
        <fullName evidence="4">Zinc finger protein 592</fullName>
    </submittedName>
</protein>
<dbReference type="GO" id="GO:0008270">
    <property type="term" value="F:zinc ion binding"/>
    <property type="evidence" value="ECO:0007669"/>
    <property type="project" value="UniProtKB-KW"/>
</dbReference>
<dbReference type="EMBL" id="JAHWGI010001013">
    <property type="protein sequence ID" value="KAK3920633.1"/>
    <property type="molecule type" value="Genomic_DNA"/>
</dbReference>
<keyword evidence="1" id="KW-0862">Zinc</keyword>
<sequence>MKTCESYFISEVQSQVRFNSENLTDEDIYSSKSTSSYHLWNTRGNIPSKEPENDNVSISQINTLATSSEMIADNLYSSPTNGSKIIATGRSDQQEIKMSDSSSITNEENRSDEIEDLLSMKVSKDYINCVWTNEPLSCNQFDVQSSAGKLVIPDATAPSDKLTSNTAADDKQQITQDKKVTSNPVKKKQKLLRNNEAAVGPVKRICMKSKEKKTNKMSFSQKNYSKSLNIASSSKQQESAAEICENSEEIAILQVPKISPEKLTDPTFNTLEDISDYNLFDAYKNLIVNRTIPVYSPKQSTRRNYKGSYFACKACGDMFILETSFTCHMKRKTLKFAYKCPVCKTHLLFDNRCSLLAHIISHGMNAKNLQPGELLFLPMAEDESECEALFKHTSCTSFNCPECDGPVSSLKLHFQGIESSDHTQRKEVSKVDHSLKCKKCNYILPTKCALIAHKRFHMMKPPHLCPDCGEVFISASVLFNHMEEDCLHHLKRSLFECGDCRTELLTLDSLTEHLVSQHVKKFFVCHICGDKIDLLEDFNKHRISKHKLPGVAQNSEIGSLCARVECEKCPDICFQAHAAIHARDPKFVKNVFQCSCCKLTFSTKILLLSHTKECKGEGESDPNVSTCEVSTQELPENITSLVMPTVHREISNTDKSEPVLFSGNCDLGDKCDARQEDYDKSESNIVNGSQDGLVSGVVSLQIPEKEAICKLCKKVVSVGMDKVALKKHFSTVHLDIFLNAIHQERCRLSLQQCSTKATEVPRKINKRVLKNFLLCIKNNDFSKPEMKMAKKKKAAKGFNARKPSFKDRGRTAQTMLGRFECYKCLFKSEDPKTFKTHILTHKSNQSDLQCPECGLCFIVRPPLEKHLIVGHGIRSVRKYLVDHGFQESSSDCEEESVVDVETLDTEEVQENQCTVCRQQFENALMLQKHFRVHGGAFLLAKLKARQSSQ</sequence>
<feature type="domain" description="C2H2-type" evidence="3">
    <location>
        <begin position="911"/>
        <end position="935"/>
    </location>
</feature>
<dbReference type="InterPro" id="IPR036236">
    <property type="entry name" value="Znf_C2H2_sf"/>
</dbReference>
<name>A0AAE1HGD2_9NEOP</name>
<feature type="domain" description="C2H2-type" evidence="3">
    <location>
        <begin position="435"/>
        <end position="462"/>
    </location>
</feature>
<feature type="region of interest" description="Disordered" evidence="2">
    <location>
        <begin position="155"/>
        <end position="186"/>
    </location>
</feature>
<evidence type="ECO:0000256" key="2">
    <source>
        <dbReference type="SAM" id="MobiDB-lite"/>
    </source>
</evidence>
<dbReference type="AlphaFoldDB" id="A0AAE1HGD2"/>
<comment type="caution">
    <text evidence="4">The sequence shown here is derived from an EMBL/GenBank/DDBJ whole genome shotgun (WGS) entry which is preliminary data.</text>
</comment>
<dbReference type="Pfam" id="PF25412">
    <property type="entry name" value="zf-C2H2_ZNF592"/>
    <property type="match status" value="1"/>
</dbReference>
<dbReference type="PROSITE" id="PS50157">
    <property type="entry name" value="ZINC_FINGER_C2H2_2"/>
    <property type="match status" value="3"/>
</dbReference>
<dbReference type="Gene3D" id="3.30.160.60">
    <property type="entry name" value="Classic Zinc Finger"/>
    <property type="match status" value="3"/>
</dbReference>
<reference evidence="4" key="1">
    <citation type="submission" date="2021-07" db="EMBL/GenBank/DDBJ databases">
        <authorList>
            <person name="Catto M.A."/>
            <person name="Jacobson A."/>
            <person name="Kennedy G."/>
            <person name="Labadie P."/>
            <person name="Hunt B.G."/>
            <person name="Srinivasan R."/>
        </authorList>
    </citation>
    <scope>NUCLEOTIDE SEQUENCE</scope>
    <source>
        <strain evidence="4">PL_HMW_Pooled</strain>
        <tissue evidence="4">Head</tissue>
    </source>
</reference>
<feature type="region of interest" description="Disordered" evidence="2">
    <location>
        <begin position="90"/>
        <end position="109"/>
    </location>
</feature>
<dbReference type="PANTHER" id="PTHR47222:SF5">
    <property type="entry name" value="LOW QUALITY PROTEIN: ZINC FINGER PROTEIN 532-LIKE"/>
    <property type="match status" value="1"/>
</dbReference>
<dbReference type="InterPro" id="IPR013087">
    <property type="entry name" value="Znf_C2H2_type"/>
</dbReference>
<dbReference type="PROSITE" id="PS00028">
    <property type="entry name" value="ZINC_FINGER_C2H2_1"/>
    <property type="match status" value="5"/>
</dbReference>
<dbReference type="InterPro" id="IPR045914">
    <property type="entry name" value="Zn532-like"/>
</dbReference>
<feature type="domain" description="C2H2-type" evidence="3">
    <location>
        <begin position="463"/>
        <end position="493"/>
    </location>
</feature>
<evidence type="ECO:0000313" key="4">
    <source>
        <dbReference type="EMBL" id="KAK3920633.1"/>
    </source>
</evidence>
<accession>A0AAE1HGD2</accession>
<dbReference type="SMART" id="SM00355">
    <property type="entry name" value="ZnF_C2H2"/>
    <property type="match status" value="11"/>
</dbReference>